<dbReference type="Proteomes" id="UP000467124">
    <property type="component" value="Unassembled WGS sequence"/>
</dbReference>
<evidence type="ECO:0000313" key="7">
    <source>
        <dbReference type="Proteomes" id="UP000467124"/>
    </source>
</evidence>
<dbReference type="InterPro" id="IPR001647">
    <property type="entry name" value="HTH_TetR"/>
</dbReference>
<accession>A0A7K2IMF0</accession>
<proteinExistence type="predicted"/>
<dbReference type="PANTHER" id="PTHR47506">
    <property type="entry name" value="TRANSCRIPTIONAL REGULATORY PROTEIN"/>
    <property type="match status" value="1"/>
</dbReference>
<dbReference type="PRINTS" id="PR00455">
    <property type="entry name" value="HTHTETR"/>
</dbReference>
<dbReference type="AlphaFoldDB" id="A0A7K2IMF0"/>
<dbReference type="GO" id="GO:0003677">
    <property type="term" value="F:DNA binding"/>
    <property type="evidence" value="ECO:0007669"/>
    <property type="project" value="UniProtKB-UniRule"/>
</dbReference>
<dbReference type="InterPro" id="IPR009057">
    <property type="entry name" value="Homeodomain-like_sf"/>
</dbReference>
<evidence type="ECO:0000256" key="2">
    <source>
        <dbReference type="ARBA" id="ARBA00023125"/>
    </source>
</evidence>
<evidence type="ECO:0000259" key="5">
    <source>
        <dbReference type="PROSITE" id="PS50977"/>
    </source>
</evidence>
<keyword evidence="3" id="KW-0804">Transcription</keyword>
<evidence type="ECO:0000313" key="6">
    <source>
        <dbReference type="EMBL" id="MYR31036.1"/>
    </source>
</evidence>
<reference evidence="6 7" key="1">
    <citation type="journal article" date="2019" name="Nat. Commun.">
        <title>The antimicrobial potential of Streptomyces from insect microbiomes.</title>
        <authorList>
            <person name="Chevrette M.G."/>
            <person name="Carlson C.M."/>
            <person name="Ortega H.E."/>
            <person name="Thomas C."/>
            <person name="Ananiev G.E."/>
            <person name="Barns K.J."/>
            <person name="Book A.J."/>
            <person name="Cagnazzo J."/>
            <person name="Carlos C."/>
            <person name="Flanigan W."/>
            <person name="Grubbs K.J."/>
            <person name="Horn H.A."/>
            <person name="Hoffmann F.M."/>
            <person name="Klassen J.L."/>
            <person name="Knack J.J."/>
            <person name="Lewin G.R."/>
            <person name="McDonald B.R."/>
            <person name="Muller L."/>
            <person name="Melo W.G.P."/>
            <person name="Pinto-Tomas A.A."/>
            <person name="Schmitz A."/>
            <person name="Wendt-Pienkowski E."/>
            <person name="Wildman S."/>
            <person name="Zhao M."/>
            <person name="Zhang F."/>
            <person name="Bugni T.S."/>
            <person name="Andes D.R."/>
            <person name="Pupo M.T."/>
            <person name="Currie C.R."/>
        </authorList>
    </citation>
    <scope>NUCLEOTIDE SEQUENCE [LARGE SCALE GENOMIC DNA]</scope>
    <source>
        <strain evidence="6 7">SID5840</strain>
    </source>
</reference>
<dbReference type="SUPFAM" id="SSF46689">
    <property type="entry name" value="Homeodomain-like"/>
    <property type="match status" value="1"/>
</dbReference>
<dbReference type="PROSITE" id="PS50977">
    <property type="entry name" value="HTH_TETR_2"/>
    <property type="match status" value="1"/>
</dbReference>
<protein>
    <submittedName>
        <fullName evidence="6">TetR family transcriptional regulator</fullName>
    </submittedName>
</protein>
<name>A0A7K2IMF0_9ACTN</name>
<evidence type="ECO:0000256" key="1">
    <source>
        <dbReference type="ARBA" id="ARBA00023015"/>
    </source>
</evidence>
<keyword evidence="1" id="KW-0805">Transcription regulation</keyword>
<dbReference type="GeneID" id="91392060"/>
<dbReference type="Gene3D" id="1.10.357.10">
    <property type="entry name" value="Tetracycline Repressor, domain 2"/>
    <property type="match status" value="1"/>
</dbReference>
<feature type="domain" description="HTH tetR-type" evidence="5">
    <location>
        <begin position="11"/>
        <end position="71"/>
    </location>
</feature>
<keyword evidence="2 4" id="KW-0238">DNA-binding</keyword>
<feature type="DNA-binding region" description="H-T-H motif" evidence="4">
    <location>
        <begin position="34"/>
        <end position="53"/>
    </location>
</feature>
<organism evidence="6 7">
    <name type="scientific">Nocardiopsis alba</name>
    <dbReference type="NCBI Taxonomy" id="53437"/>
    <lineage>
        <taxon>Bacteria</taxon>
        <taxon>Bacillati</taxon>
        <taxon>Actinomycetota</taxon>
        <taxon>Actinomycetes</taxon>
        <taxon>Streptosporangiales</taxon>
        <taxon>Nocardiopsidaceae</taxon>
        <taxon>Nocardiopsis</taxon>
    </lineage>
</organism>
<dbReference type="PANTHER" id="PTHR47506:SF1">
    <property type="entry name" value="HTH-TYPE TRANSCRIPTIONAL REGULATOR YJDC"/>
    <property type="match status" value="1"/>
</dbReference>
<evidence type="ECO:0000256" key="4">
    <source>
        <dbReference type="PROSITE-ProRule" id="PRU00335"/>
    </source>
</evidence>
<gene>
    <name evidence="6" type="ORF">GTW20_01795</name>
</gene>
<sequence>MVPLSRARRQELNRAKVLAAAREEFSERGFRDAGIDRIARRADLTRGAVYSNFPGKRALYFAALAEAAEQVPSGRAGATTETEALGAYARAWVTRLPIGGTDERAGAEFMSQITADPRLGKVFAQLVAVESVLLGTALERLGPGGRRVRLARSVLTTLHGAGRLAVAAPGFTDPFTVIRACEHLAELDFEDERPLPHLAHVPEARPVDEPWEPWTVPDLLTRRRAKVAEGVLLVLGLHRLEALEDALSAVPEGTPVTLVPVTSEPGELLPLVRLSLAEIRVRLSRSVPASARPAPRITLDQDLAAFAGVVAPDDETEEALLLRGGRVVARASGRGAGHAAAVFRDGLVPAGR</sequence>
<dbReference type="EMBL" id="WWHY01000001">
    <property type="protein sequence ID" value="MYR31036.1"/>
    <property type="molecule type" value="Genomic_DNA"/>
</dbReference>
<dbReference type="Pfam" id="PF00440">
    <property type="entry name" value="TetR_N"/>
    <property type="match status" value="1"/>
</dbReference>
<evidence type="ECO:0000256" key="3">
    <source>
        <dbReference type="ARBA" id="ARBA00023163"/>
    </source>
</evidence>
<dbReference type="RefSeq" id="WP_042283407.1">
    <property type="nucleotide sequence ID" value="NZ_BAZE01000006.1"/>
</dbReference>
<comment type="caution">
    <text evidence="6">The sequence shown here is derived from an EMBL/GenBank/DDBJ whole genome shotgun (WGS) entry which is preliminary data.</text>
</comment>